<dbReference type="EMBL" id="MSFM01000015">
    <property type="protein sequence ID" value="PKY00262.1"/>
    <property type="molecule type" value="Genomic_DNA"/>
</dbReference>
<keyword evidence="3" id="KW-1185">Reference proteome</keyword>
<accession>A0A2I1CRK6</accession>
<feature type="region of interest" description="Disordered" evidence="1">
    <location>
        <begin position="171"/>
        <end position="348"/>
    </location>
</feature>
<dbReference type="GeneID" id="36549259"/>
<dbReference type="Proteomes" id="UP000234254">
    <property type="component" value="Unassembled WGS sequence"/>
</dbReference>
<reference evidence="2" key="1">
    <citation type="submission" date="2016-12" db="EMBL/GenBank/DDBJ databases">
        <title>The genomes of Aspergillus section Nigri reveals drivers in fungal speciation.</title>
        <authorList>
            <consortium name="DOE Joint Genome Institute"/>
            <person name="Vesth T.C."/>
            <person name="Nybo J."/>
            <person name="Theobald S."/>
            <person name="Brandl J."/>
            <person name="Frisvad J.C."/>
            <person name="Nielsen K.F."/>
            <person name="Lyhne E.K."/>
            <person name="Kogle M.E."/>
            <person name="Kuo A."/>
            <person name="Riley R."/>
            <person name="Clum A."/>
            <person name="Nolan M."/>
            <person name="Lipzen A."/>
            <person name="Salamov A."/>
            <person name="Henrissat B."/>
            <person name="Wiebenga A."/>
            <person name="De vries R.P."/>
            <person name="Grigoriev I.V."/>
            <person name="Mortensen U.H."/>
            <person name="Andersen M.R."/>
            <person name="Baker S.E."/>
        </authorList>
    </citation>
    <scope>NUCLEOTIDE SEQUENCE</scope>
    <source>
        <strain evidence="2">IBT 28561</strain>
    </source>
</reference>
<comment type="caution">
    <text evidence="2">The sequence shown here is derived from an EMBL/GenBank/DDBJ whole genome shotgun (WGS) entry which is preliminary data.</text>
</comment>
<feature type="compositionally biased region" description="Basic and acidic residues" evidence="1">
    <location>
        <begin position="297"/>
        <end position="324"/>
    </location>
</feature>
<dbReference type="VEuPathDB" id="FungiDB:P168DRAFT_336866"/>
<feature type="compositionally biased region" description="Low complexity" evidence="1">
    <location>
        <begin position="194"/>
        <end position="209"/>
    </location>
</feature>
<dbReference type="OrthoDB" id="4475042at2759"/>
<feature type="compositionally biased region" description="Low complexity" evidence="1">
    <location>
        <begin position="171"/>
        <end position="180"/>
    </location>
</feature>
<evidence type="ECO:0000256" key="1">
    <source>
        <dbReference type="SAM" id="MobiDB-lite"/>
    </source>
</evidence>
<proteinExistence type="predicted"/>
<feature type="compositionally biased region" description="Low complexity" evidence="1">
    <location>
        <begin position="327"/>
        <end position="348"/>
    </location>
</feature>
<dbReference type="AlphaFoldDB" id="A0A2I1CRK6"/>
<protein>
    <submittedName>
        <fullName evidence="2">Uncharacterized protein</fullName>
    </submittedName>
</protein>
<feature type="compositionally biased region" description="Basic residues" evidence="1">
    <location>
        <begin position="182"/>
        <end position="193"/>
    </location>
</feature>
<gene>
    <name evidence="2" type="ORF">P168DRAFT_336866</name>
</gene>
<dbReference type="RefSeq" id="XP_024688856.1">
    <property type="nucleotide sequence ID" value="XM_024841732.1"/>
</dbReference>
<sequence length="426" mass="47029">MPSTGAFQSEIRNTNRPNQPVGRTSIYIAALSVLSVRLVPPLPYISLARSLFSVSIDLSYNHNFYARISTDTMSVSDTESIRGNQFQTTQTFPLAHPPPPKSQTTHRLRLTPRRLLQLQQLSSRNTTTINTPALIPVLDLFRPARLSKPVLPTGRKVRGQDLYLAQNEGFSGLSFSSDSNSHAKRKAAGRSKLSRSLSRSLSTKPTSGKSKNKNKNKKKDTETNGTEPAIARPGPEVIVSVLHRGPNQSQSQKKKSKNKDKSPKQSPLEENGKEEKEKEEITFPLDGTTWTASRSPDGSRYRFEMRPTSEHHHTSIALEWERRLPKNASSAGSSPAGSTTGNANGTTSDANNKSRFVLCIAESGMRKPWLATLTAKGVRIGSWDRAQRERLCGCVGWREEEADAGFYTLVLTLGVWVGVAEGWVSY</sequence>
<feature type="compositionally biased region" description="Basic and acidic residues" evidence="1">
    <location>
        <begin position="270"/>
        <end position="281"/>
    </location>
</feature>
<organism evidence="2 3">
    <name type="scientific">Aspergillus campestris (strain IBT 28561)</name>
    <dbReference type="NCBI Taxonomy" id="1392248"/>
    <lineage>
        <taxon>Eukaryota</taxon>
        <taxon>Fungi</taxon>
        <taxon>Dikarya</taxon>
        <taxon>Ascomycota</taxon>
        <taxon>Pezizomycotina</taxon>
        <taxon>Eurotiomycetes</taxon>
        <taxon>Eurotiomycetidae</taxon>
        <taxon>Eurotiales</taxon>
        <taxon>Aspergillaceae</taxon>
        <taxon>Aspergillus</taxon>
        <taxon>Aspergillus subgen. Circumdati</taxon>
    </lineage>
</organism>
<evidence type="ECO:0000313" key="2">
    <source>
        <dbReference type="EMBL" id="PKY00262.1"/>
    </source>
</evidence>
<evidence type="ECO:0000313" key="3">
    <source>
        <dbReference type="Proteomes" id="UP000234254"/>
    </source>
</evidence>
<name>A0A2I1CRK6_ASPC2</name>